<dbReference type="Proteomes" id="UP000799770">
    <property type="component" value="Unassembled WGS sequence"/>
</dbReference>
<protein>
    <recommendedName>
        <fullName evidence="3">Fungal N-terminal domain-containing protein</fullName>
    </recommendedName>
</protein>
<dbReference type="EMBL" id="ML977330">
    <property type="protein sequence ID" value="KAF2112526.1"/>
    <property type="molecule type" value="Genomic_DNA"/>
</dbReference>
<organism evidence="1 2">
    <name type="scientific">Lophiotrema nucula</name>
    <dbReference type="NCBI Taxonomy" id="690887"/>
    <lineage>
        <taxon>Eukaryota</taxon>
        <taxon>Fungi</taxon>
        <taxon>Dikarya</taxon>
        <taxon>Ascomycota</taxon>
        <taxon>Pezizomycotina</taxon>
        <taxon>Dothideomycetes</taxon>
        <taxon>Pleosporomycetidae</taxon>
        <taxon>Pleosporales</taxon>
        <taxon>Lophiotremataceae</taxon>
        <taxon>Lophiotrema</taxon>
    </lineage>
</organism>
<dbReference type="AlphaFoldDB" id="A0A6A5Z075"/>
<evidence type="ECO:0000313" key="2">
    <source>
        <dbReference type="Proteomes" id="UP000799770"/>
    </source>
</evidence>
<name>A0A6A5Z075_9PLEO</name>
<accession>A0A6A5Z075</accession>
<keyword evidence="2" id="KW-1185">Reference proteome</keyword>
<evidence type="ECO:0008006" key="3">
    <source>
        <dbReference type="Google" id="ProtNLM"/>
    </source>
</evidence>
<dbReference type="PANTHER" id="PTHR38886:SF1">
    <property type="entry name" value="NACHT-NTPASE AND P-LOOP NTPASES N-TERMINAL DOMAIN-CONTAINING PROTEIN"/>
    <property type="match status" value="1"/>
</dbReference>
<gene>
    <name evidence="1" type="ORF">BDV96DRAFT_579856</name>
</gene>
<dbReference type="OrthoDB" id="3045089at2759"/>
<sequence>MVPVPFGFSVGDFVASISICAKVITALRDTKGAETRLYFTILQLQKLKRILSTIDELQTNPISVDVQLIEEARFLGTQCRQPLDRFLEDLNILESRICVWQRPNDAGISDKAHAALARIKWAMRVKRHVQSFYESVSPQLDLIDVLLGLINLQWQTKNHESIEDLNKTLENIQQLHSG</sequence>
<dbReference type="PANTHER" id="PTHR38886">
    <property type="entry name" value="SESA DOMAIN-CONTAINING PROTEIN"/>
    <property type="match status" value="1"/>
</dbReference>
<proteinExistence type="predicted"/>
<evidence type="ECO:0000313" key="1">
    <source>
        <dbReference type="EMBL" id="KAF2112526.1"/>
    </source>
</evidence>
<reference evidence="1" key="1">
    <citation type="journal article" date="2020" name="Stud. Mycol.">
        <title>101 Dothideomycetes genomes: a test case for predicting lifestyles and emergence of pathogens.</title>
        <authorList>
            <person name="Haridas S."/>
            <person name="Albert R."/>
            <person name="Binder M."/>
            <person name="Bloem J."/>
            <person name="Labutti K."/>
            <person name="Salamov A."/>
            <person name="Andreopoulos B."/>
            <person name="Baker S."/>
            <person name="Barry K."/>
            <person name="Bills G."/>
            <person name="Bluhm B."/>
            <person name="Cannon C."/>
            <person name="Castanera R."/>
            <person name="Culley D."/>
            <person name="Daum C."/>
            <person name="Ezra D."/>
            <person name="Gonzalez J."/>
            <person name="Henrissat B."/>
            <person name="Kuo A."/>
            <person name="Liang C."/>
            <person name="Lipzen A."/>
            <person name="Lutzoni F."/>
            <person name="Magnuson J."/>
            <person name="Mondo S."/>
            <person name="Nolan M."/>
            <person name="Ohm R."/>
            <person name="Pangilinan J."/>
            <person name="Park H.-J."/>
            <person name="Ramirez L."/>
            <person name="Alfaro M."/>
            <person name="Sun H."/>
            <person name="Tritt A."/>
            <person name="Yoshinaga Y."/>
            <person name="Zwiers L.-H."/>
            <person name="Turgeon B."/>
            <person name="Goodwin S."/>
            <person name="Spatafora J."/>
            <person name="Crous P."/>
            <person name="Grigoriev I."/>
        </authorList>
    </citation>
    <scope>NUCLEOTIDE SEQUENCE</scope>
    <source>
        <strain evidence="1">CBS 627.86</strain>
    </source>
</reference>